<feature type="transmembrane region" description="Helical" evidence="8">
    <location>
        <begin position="42"/>
        <end position="60"/>
    </location>
</feature>
<protein>
    <recommendedName>
        <fullName evidence="8">Probable membrane transporter protein</fullName>
    </recommendedName>
</protein>
<evidence type="ECO:0000256" key="2">
    <source>
        <dbReference type="ARBA" id="ARBA00009142"/>
    </source>
</evidence>
<feature type="transmembrane region" description="Helical" evidence="8">
    <location>
        <begin position="124"/>
        <end position="141"/>
    </location>
</feature>
<proteinExistence type="inferred from homology"/>
<name>A0A9D7XN58_9BACT</name>
<evidence type="ECO:0000256" key="4">
    <source>
        <dbReference type="ARBA" id="ARBA00022475"/>
    </source>
</evidence>
<evidence type="ECO:0000256" key="1">
    <source>
        <dbReference type="ARBA" id="ARBA00004651"/>
    </source>
</evidence>
<evidence type="ECO:0000256" key="5">
    <source>
        <dbReference type="ARBA" id="ARBA00022692"/>
    </source>
</evidence>
<comment type="caution">
    <text evidence="9">The sequence shown here is derived from an EMBL/GenBank/DDBJ whole genome shotgun (WGS) entry which is preliminary data.</text>
</comment>
<reference evidence="9 10" key="1">
    <citation type="submission" date="2020-10" db="EMBL/GenBank/DDBJ databases">
        <title>Connecting structure to function with the recovery of over 1000 high-quality activated sludge metagenome-assembled genomes encoding full-length rRNA genes using long-read sequencing.</title>
        <authorList>
            <person name="Singleton C.M."/>
            <person name="Petriglieri F."/>
            <person name="Kristensen J.M."/>
            <person name="Kirkegaard R.H."/>
            <person name="Michaelsen T.Y."/>
            <person name="Andersen M.H."/>
            <person name="Karst S.M."/>
            <person name="Dueholm M.S."/>
            <person name="Nielsen P.H."/>
            <person name="Albertsen M."/>
        </authorList>
    </citation>
    <scope>NUCLEOTIDE SEQUENCE [LARGE SCALE GENOMIC DNA]</scope>
    <source>
        <strain evidence="9">Ribe_18-Q3-R11-54_MAXAC.273</strain>
    </source>
</reference>
<keyword evidence="5 8" id="KW-0812">Transmembrane</keyword>
<dbReference type="EMBL" id="JADKGY010000008">
    <property type="protein sequence ID" value="MBK9982989.1"/>
    <property type="molecule type" value="Genomic_DNA"/>
</dbReference>
<evidence type="ECO:0000256" key="3">
    <source>
        <dbReference type="ARBA" id="ARBA00022448"/>
    </source>
</evidence>
<dbReference type="PANTHER" id="PTHR30269:SF23">
    <property type="entry name" value="MEMBRANE TRANSPORTER PROTEIN YDHB-RELATED"/>
    <property type="match status" value="1"/>
</dbReference>
<accession>A0A9D7XN58</accession>
<feature type="transmembrane region" description="Helical" evidence="8">
    <location>
        <begin position="93"/>
        <end position="112"/>
    </location>
</feature>
<sequence>MGWAFALFGSFLLGIAKGGIKGLGAIISILTALVFGSKASTGIIMPLLIVGDTFAVIYYNRHARWHYLWKLMPWVVIGVLIGVWFGKDLPEEQFKIGMAIIILSSAGFMFLTEHTRSFHIPDNRFFAAVMGSLAGFTTMVGNLAGPFSELYFLAIRVPKEIFIGTAAWMFFLTNIIKLPFHIWSWKTINIQSLYVDLMLLPSLLIGLWVGIRIVRNINQQHFRLAIIILTALGALLILFQ</sequence>
<feature type="transmembrane region" description="Helical" evidence="8">
    <location>
        <begin position="220"/>
        <end position="239"/>
    </location>
</feature>
<feature type="transmembrane region" description="Helical" evidence="8">
    <location>
        <begin position="192"/>
        <end position="214"/>
    </location>
</feature>
<gene>
    <name evidence="9" type="ORF">IPP15_11300</name>
</gene>
<keyword evidence="3" id="KW-0813">Transport</keyword>
<evidence type="ECO:0000313" key="10">
    <source>
        <dbReference type="Proteomes" id="UP000808337"/>
    </source>
</evidence>
<dbReference type="InterPro" id="IPR052017">
    <property type="entry name" value="TSUP"/>
</dbReference>
<evidence type="ECO:0000256" key="8">
    <source>
        <dbReference type="RuleBase" id="RU363041"/>
    </source>
</evidence>
<dbReference type="GO" id="GO:0005886">
    <property type="term" value="C:plasma membrane"/>
    <property type="evidence" value="ECO:0007669"/>
    <property type="project" value="UniProtKB-SubCell"/>
</dbReference>
<evidence type="ECO:0000313" key="9">
    <source>
        <dbReference type="EMBL" id="MBK9982989.1"/>
    </source>
</evidence>
<keyword evidence="7 8" id="KW-0472">Membrane</keyword>
<keyword evidence="4 8" id="KW-1003">Cell membrane</keyword>
<dbReference type="InterPro" id="IPR002781">
    <property type="entry name" value="TM_pro_TauE-like"/>
</dbReference>
<dbReference type="AlphaFoldDB" id="A0A9D7XN58"/>
<organism evidence="9 10">
    <name type="scientific">Candidatus Opimibacter skivensis</name>
    <dbReference type="NCBI Taxonomy" id="2982028"/>
    <lineage>
        <taxon>Bacteria</taxon>
        <taxon>Pseudomonadati</taxon>
        <taxon>Bacteroidota</taxon>
        <taxon>Saprospiria</taxon>
        <taxon>Saprospirales</taxon>
        <taxon>Saprospiraceae</taxon>
        <taxon>Candidatus Opimibacter</taxon>
    </lineage>
</organism>
<keyword evidence="6 8" id="KW-1133">Transmembrane helix</keyword>
<comment type="subcellular location">
    <subcellularLocation>
        <location evidence="1 8">Cell membrane</location>
        <topology evidence="1 8">Multi-pass membrane protein</topology>
    </subcellularLocation>
</comment>
<evidence type="ECO:0000256" key="7">
    <source>
        <dbReference type="ARBA" id="ARBA00023136"/>
    </source>
</evidence>
<dbReference type="Pfam" id="PF01925">
    <property type="entry name" value="TauE"/>
    <property type="match status" value="1"/>
</dbReference>
<dbReference type="PANTHER" id="PTHR30269">
    <property type="entry name" value="TRANSMEMBRANE PROTEIN YFCA"/>
    <property type="match status" value="1"/>
</dbReference>
<feature type="transmembrane region" description="Helical" evidence="8">
    <location>
        <begin position="67"/>
        <end position="87"/>
    </location>
</feature>
<evidence type="ECO:0000256" key="6">
    <source>
        <dbReference type="ARBA" id="ARBA00022989"/>
    </source>
</evidence>
<comment type="similarity">
    <text evidence="2 8">Belongs to the 4-toluene sulfonate uptake permease (TSUP) (TC 2.A.102) family.</text>
</comment>
<dbReference type="Proteomes" id="UP000808337">
    <property type="component" value="Unassembled WGS sequence"/>
</dbReference>
<feature type="transmembrane region" description="Helical" evidence="8">
    <location>
        <begin position="161"/>
        <end position="180"/>
    </location>
</feature>